<feature type="region of interest" description="Disordered" evidence="1">
    <location>
        <begin position="45"/>
        <end position="74"/>
    </location>
</feature>
<gene>
    <name evidence="3" type="ORF">BDU57DRAFT_524579</name>
</gene>
<reference evidence="3" key="1">
    <citation type="journal article" date="2020" name="Stud. Mycol.">
        <title>101 Dothideomycetes genomes: a test case for predicting lifestyles and emergence of pathogens.</title>
        <authorList>
            <person name="Haridas S."/>
            <person name="Albert R."/>
            <person name="Binder M."/>
            <person name="Bloem J."/>
            <person name="Labutti K."/>
            <person name="Salamov A."/>
            <person name="Andreopoulos B."/>
            <person name="Baker S."/>
            <person name="Barry K."/>
            <person name="Bills G."/>
            <person name="Bluhm B."/>
            <person name="Cannon C."/>
            <person name="Castanera R."/>
            <person name="Culley D."/>
            <person name="Daum C."/>
            <person name="Ezra D."/>
            <person name="Gonzalez J."/>
            <person name="Henrissat B."/>
            <person name="Kuo A."/>
            <person name="Liang C."/>
            <person name="Lipzen A."/>
            <person name="Lutzoni F."/>
            <person name="Magnuson J."/>
            <person name="Mondo S."/>
            <person name="Nolan M."/>
            <person name="Ohm R."/>
            <person name="Pangilinan J."/>
            <person name="Park H.-J."/>
            <person name="Ramirez L."/>
            <person name="Alfaro M."/>
            <person name="Sun H."/>
            <person name="Tritt A."/>
            <person name="Yoshinaga Y."/>
            <person name="Zwiers L.-H."/>
            <person name="Turgeon B."/>
            <person name="Goodwin S."/>
            <person name="Spatafora J."/>
            <person name="Crous P."/>
            <person name="Grigoriev I."/>
        </authorList>
    </citation>
    <scope>NUCLEOTIDE SEQUENCE</scope>
    <source>
        <strain evidence="3">HMLAC05119</strain>
    </source>
</reference>
<evidence type="ECO:0000313" key="3">
    <source>
        <dbReference type="EMBL" id="KAF1911452.1"/>
    </source>
</evidence>
<proteinExistence type="predicted"/>
<keyword evidence="2" id="KW-0732">Signal</keyword>
<dbReference type="EMBL" id="ML979144">
    <property type="protein sequence ID" value="KAF1911452.1"/>
    <property type="molecule type" value="Genomic_DNA"/>
</dbReference>
<sequence length="74" mass="8207">MFSISGMFGILLCSAMRRCSHDLSAQPSRSFPCDSLRQVHESQRLSTPCSARELAPTATTNRDRNERMAMITSG</sequence>
<evidence type="ECO:0000256" key="1">
    <source>
        <dbReference type="SAM" id="MobiDB-lite"/>
    </source>
</evidence>
<name>A0A6A5Q7N5_AMPQU</name>
<evidence type="ECO:0000313" key="4">
    <source>
        <dbReference type="Proteomes" id="UP000800096"/>
    </source>
</evidence>
<feature type="signal peptide" evidence="2">
    <location>
        <begin position="1"/>
        <end position="15"/>
    </location>
</feature>
<keyword evidence="4" id="KW-1185">Reference proteome</keyword>
<accession>A0A6A5Q7N5</accession>
<evidence type="ECO:0008006" key="5">
    <source>
        <dbReference type="Google" id="ProtNLM"/>
    </source>
</evidence>
<protein>
    <recommendedName>
        <fullName evidence="5">Secreted protein</fullName>
    </recommendedName>
</protein>
<dbReference type="AlphaFoldDB" id="A0A6A5Q7N5"/>
<evidence type="ECO:0000256" key="2">
    <source>
        <dbReference type="SAM" id="SignalP"/>
    </source>
</evidence>
<feature type="chain" id="PRO_5025626496" description="Secreted protein" evidence="2">
    <location>
        <begin position="16"/>
        <end position="74"/>
    </location>
</feature>
<organism evidence="3 4">
    <name type="scientific">Ampelomyces quisqualis</name>
    <name type="common">Powdery mildew agent</name>
    <dbReference type="NCBI Taxonomy" id="50730"/>
    <lineage>
        <taxon>Eukaryota</taxon>
        <taxon>Fungi</taxon>
        <taxon>Dikarya</taxon>
        <taxon>Ascomycota</taxon>
        <taxon>Pezizomycotina</taxon>
        <taxon>Dothideomycetes</taxon>
        <taxon>Pleosporomycetidae</taxon>
        <taxon>Pleosporales</taxon>
        <taxon>Pleosporineae</taxon>
        <taxon>Phaeosphaeriaceae</taxon>
        <taxon>Ampelomyces</taxon>
    </lineage>
</organism>
<dbReference type="Proteomes" id="UP000800096">
    <property type="component" value="Unassembled WGS sequence"/>
</dbReference>